<dbReference type="GO" id="GO:0019243">
    <property type="term" value="P:methylglyoxal catabolic process to D-lactate via S-lactoyl-glutathione"/>
    <property type="evidence" value="ECO:0007669"/>
    <property type="project" value="InterPro"/>
</dbReference>
<dbReference type="PANTHER" id="PTHR11935">
    <property type="entry name" value="BETA LACTAMASE DOMAIN"/>
    <property type="match status" value="1"/>
</dbReference>
<evidence type="ECO:0000256" key="18">
    <source>
        <dbReference type="ARBA" id="ARBA00039338"/>
    </source>
</evidence>
<dbReference type="SUPFAM" id="SSF56281">
    <property type="entry name" value="Metallo-hydrolase/oxidoreductase"/>
    <property type="match status" value="1"/>
</dbReference>
<keyword evidence="13" id="KW-0809">Transit peptide</keyword>
<evidence type="ECO:0000313" key="22">
    <source>
        <dbReference type="Proteomes" id="UP000694727"/>
    </source>
</evidence>
<dbReference type="AlphaFoldDB" id="A0A8D0R9T8"/>
<dbReference type="PANTHER" id="PTHR11935:SF80">
    <property type="entry name" value="HYDROXYACYLGLUTATHIONE HYDROLASE, MITOCHONDRIAL"/>
    <property type="match status" value="1"/>
</dbReference>
<dbReference type="HAMAP" id="MF_01374">
    <property type="entry name" value="Glyoxalase_2"/>
    <property type="match status" value="1"/>
</dbReference>
<comment type="cofactor">
    <cofactor evidence="1">
        <name>Zn(2+)</name>
        <dbReference type="ChEBI" id="CHEBI:29105"/>
    </cofactor>
</comment>
<evidence type="ECO:0000256" key="9">
    <source>
        <dbReference type="ARBA" id="ARBA00022490"/>
    </source>
</evidence>
<accession>A0A8D0R9T8</accession>
<dbReference type="Gene3D" id="3.60.15.10">
    <property type="entry name" value="Ribonuclease Z/Hydroxyacylglutathione hydrolase-like"/>
    <property type="match status" value="1"/>
</dbReference>
<dbReference type="NCBIfam" id="TIGR03413">
    <property type="entry name" value="GSH_gloB"/>
    <property type="match status" value="1"/>
</dbReference>
<evidence type="ECO:0000256" key="1">
    <source>
        <dbReference type="ARBA" id="ARBA00001947"/>
    </source>
</evidence>
<name>A0A8D0R9T8_PIG</name>
<evidence type="ECO:0000256" key="6">
    <source>
        <dbReference type="ARBA" id="ARBA00006759"/>
    </source>
</evidence>
<dbReference type="Pfam" id="PF00753">
    <property type="entry name" value="Lactamase_B"/>
    <property type="match status" value="1"/>
</dbReference>
<dbReference type="Proteomes" id="UP000694727">
    <property type="component" value="Unplaced"/>
</dbReference>
<comment type="similarity">
    <text evidence="6">Belongs to the metallo-beta-lactamase superfamily. Glyoxalase II family.</text>
</comment>
<keyword evidence="12" id="KW-0862">Zinc</keyword>
<evidence type="ECO:0000256" key="10">
    <source>
        <dbReference type="ARBA" id="ARBA00022723"/>
    </source>
</evidence>
<comment type="pathway">
    <text evidence="5">Secondary metabolite metabolism; methylglyoxal degradation; (R)-lactate from methylglyoxal: step 2/2.</text>
</comment>
<dbReference type="EC" id="3.1.2.6" evidence="8"/>
<evidence type="ECO:0000256" key="17">
    <source>
        <dbReference type="ARBA" id="ARBA00036971"/>
    </source>
</evidence>
<keyword evidence="14" id="KW-0496">Mitochondrion</keyword>
<feature type="region of interest" description="Disordered" evidence="19">
    <location>
        <begin position="1"/>
        <end position="90"/>
    </location>
</feature>
<dbReference type="InterPro" id="IPR035680">
    <property type="entry name" value="Clx_II_MBL"/>
</dbReference>
<organism evidence="21 22">
    <name type="scientific">Sus scrofa</name>
    <name type="common">Pig</name>
    <dbReference type="NCBI Taxonomy" id="9823"/>
    <lineage>
        <taxon>Eukaryota</taxon>
        <taxon>Metazoa</taxon>
        <taxon>Chordata</taxon>
        <taxon>Craniata</taxon>
        <taxon>Vertebrata</taxon>
        <taxon>Euteleostomi</taxon>
        <taxon>Mammalia</taxon>
        <taxon>Eutheria</taxon>
        <taxon>Laurasiatheria</taxon>
        <taxon>Artiodactyla</taxon>
        <taxon>Suina</taxon>
        <taxon>Suidae</taxon>
        <taxon>Sus</taxon>
    </lineage>
</organism>
<dbReference type="Pfam" id="PF16123">
    <property type="entry name" value="HAGH_C"/>
    <property type="match status" value="1"/>
</dbReference>
<dbReference type="Ensembl" id="ENSSSCT00025027281.1">
    <property type="protein sequence ID" value="ENSSSCP00025011547.1"/>
    <property type="gene ID" value="ENSSSCG00025019889.1"/>
</dbReference>
<protein>
    <recommendedName>
        <fullName evidence="18">Hydroxyacylglutathione hydrolase, mitochondrial</fullName>
        <ecNumber evidence="8">3.1.2.6</ecNumber>
    </recommendedName>
    <alternativeName>
        <fullName evidence="15">Glyoxalase II</fullName>
    </alternativeName>
</protein>
<proteinExistence type="inferred from homology"/>
<evidence type="ECO:0000256" key="16">
    <source>
        <dbReference type="ARBA" id="ARBA00036001"/>
    </source>
</evidence>
<evidence type="ECO:0000259" key="20">
    <source>
        <dbReference type="SMART" id="SM00849"/>
    </source>
</evidence>
<dbReference type="GO" id="GO:0006749">
    <property type="term" value="P:glutathione metabolic process"/>
    <property type="evidence" value="ECO:0007669"/>
    <property type="project" value="UniProtKB-ARBA"/>
</dbReference>
<feature type="compositionally biased region" description="Basic and acidic residues" evidence="19">
    <location>
        <begin position="79"/>
        <end position="90"/>
    </location>
</feature>
<comment type="catalytic activity">
    <reaction evidence="17">
        <text>(R)-S-lactoylglutathione + H2O = (R)-lactate + glutathione + H(+)</text>
        <dbReference type="Rhea" id="RHEA:25245"/>
        <dbReference type="ChEBI" id="CHEBI:15377"/>
        <dbReference type="ChEBI" id="CHEBI:15378"/>
        <dbReference type="ChEBI" id="CHEBI:16004"/>
        <dbReference type="ChEBI" id="CHEBI:57474"/>
        <dbReference type="ChEBI" id="CHEBI:57925"/>
        <dbReference type="EC" id="3.1.2.6"/>
    </reaction>
    <physiologicalReaction direction="left-to-right" evidence="17">
        <dbReference type="Rhea" id="RHEA:25246"/>
    </physiologicalReaction>
</comment>
<evidence type="ECO:0000256" key="2">
    <source>
        <dbReference type="ARBA" id="ARBA00004015"/>
    </source>
</evidence>
<evidence type="ECO:0000256" key="14">
    <source>
        <dbReference type="ARBA" id="ARBA00023128"/>
    </source>
</evidence>
<dbReference type="GO" id="GO:0004416">
    <property type="term" value="F:hydroxyacylglutathione hydrolase activity"/>
    <property type="evidence" value="ECO:0007669"/>
    <property type="project" value="UniProtKB-EC"/>
</dbReference>
<evidence type="ECO:0000256" key="8">
    <source>
        <dbReference type="ARBA" id="ARBA00011917"/>
    </source>
</evidence>
<gene>
    <name evidence="21" type="primary">HAGH</name>
</gene>
<evidence type="ECO:0000256" key="12">
    <source>
        <dbReference type="ARBA" id="ARBA00022833"/>
    </source>
</evidence>
<comment type="catalytic activity">
    <reaction evidence="16">
        <text>an S-(2-hydroxyacyl)glutathione + H2O = a 2-hydroxy carboxylate + glutathione + H(+)</text>
        <dbReference type="Rhea" id="RHEA:21864"/>
        <dbReference type="ChEBI" id="CHEBI:15377"/>
        <dbReference type="ChEBI" id="CHEBI:15378"/>
        <dbReference type="ChEBI" id="CHEBI:57925"/>
        <dbReference type="ChEBI" id="CHEBI:58896"/>
        <dbReference type="ChEBI" id="CHEBI:71261"/>
        <dbReference type="EC" id="3.1.2.6"/>
    </reaction>
    <physiologicalReaction direction="left-to-right" evidence="16">
        <dbReference type="Rhea" id="RHEA:21865"/>
    </physiologicalReaction>
</comment>
<evidence type="ECO:0000256" key="3">
    <source>
        <dbReference type="ARBA" id="ARBA00004305"/>
    </source>
</evidence>
<dbReference type="InterPro" id="IPR036866">
    <property type="entry name" value="RibonucZ/Hydroxyglut_hydro"/>
</dbReference>
<evidence type="ECO:0000256" key="19">
    <source>
        <dbReference type="SAM" id="MobiDB-lite"/>
    </source>
</evidence>
<comment type="function">
    <text evidence="2">Thiolesterase that catalyzes the hydrolysis of S-D-lactoyl-glutathione to form glutathione and D-lactic acid.</text>
</comment>
<evidence type="ECO:0000313" key="21">
    <source>
        <dbReference type="Ensembl" id="ENSSSCP00025011547.1"/>
    </source>
</evidence>
<evidence type="ECO:0000256" key="5">
    <source>
        <dbReference type="ARBA" id="ARBA00004963"/>
    </source>
</evidence>
<dbReference type="InterPro" id="IPR017782">
    <property type="entry name" value="Hydroxyacylglutathione_Hdrlase"/>
</dbReference>
<evidence type="ECO:0000256" key="4">
    <source>
        <dbReference type="ARBA" id="ARBA00004496"/>
    </source>
</evidence>
<evidence type="ECO:0000256" key="15">
    <source>
        <dbReference type="ARBA" id="ARBA00031044"/>
    </source>
</evidence>
<dbReference type="GO" id="GO:0046872">
    <property type="term" value="F:metal ion binding"/>
    <property type="evidence" value="ECO:0007669"/>
    <property type="project" value="UniProtKB-KW"/>
</dbReference>
<reference evidence="21" key="1">
    <citation type="submission" date="2025-05" db="UniProtKB">
        <authorList>
            <consortium name="Ensembl"/>
        </authorList>
    </citation>
    <scope>IDENTIFICATION</scope>
</reference>
<dbReference type="SMART" id="SM00849">
    <property type="entry name" value="Lactamase_B"/>
    <property type="match status" value="1"/>
</dbReference>
<comment type="subunit">
    <text evidence="7">Monomer.</text>
</comment>
<dbReference type="InterPro" id="IPR001279">
    <property type="entry name" value="Metallo-B-lactamas"/>
</dbReference>
<comment type="subcellular location">
    <subcellularLocation>
        <location evidence="4">Cytoplasm</location>
    </subcellularLocation>
    <subcellularLocation>
        <location evidence="3">Mitochondrion matrix</location>
    </subcellularLocation>
</comment>
<dbReference type="InterPro" id="IPR032282">
    <property type="entry name" value="HAGH_C"/>
</dbReference>
<dbReference type="GO" id="GO:0005759">
    <property type="term" value="C:mitochondrial matrix"/>
    <property type="evidence" value="ECO:0007669"/>
    <property type="project" value="UniProtKB-SubCell"/>
</dbReference>
<dbReference type="Ensembl" id="ENSSSCT00030050933.1">
    <property type="protein sequence ID" value="ENSSSCP00030023167.1"/>
    <property type="gene ID" value="ENSSSCG00030036393.1"/>
</dbReference>
<dbReference type="CDD" id="cd07723">
    <property type="entry name" value="hydroxyacylglutathione_hydrolase_MBL-fold"/>
    <property type="match status" value="1"/>
</dbReference>
<keyword evidence="11" id="KW-0378">Hydrolase</keyword>
<sequence>MFFPHSQKRDSGLAAAMFPTRRPGVTWTPPGRTPTVTRRGPERTNGLGALAPHPPTPGVRESRSSSREPLPSGCLRTARPRDAAWSRDRGGGAAVATSQVALRSRRPGAGLAQVRTRALIGRGLGRDRALIGQRAERAGGTDVEASADWPRCADASVYSPLAPARSPPAARVMVLGRGLLGRRSLAALGGTCARRGLGPALLGLLLHHTDSRKSLTVEQGAMKVESLPALTDNYMYLVIDDDTKEAAIVDPVQPQKVVETVRKHGVKLTTVLTTHHHWDHAGGNEKLVKLEPGLKVYGGDDRIGALTHKVTHLSTLQVGSLSVKCLSTPCHTSGHICYLVSKPGSSEPPAVFTGDTLFVAGCGKFYEGTADEMYKALLEVLGRLPPDTRVYCGHEYTVHNLKFARHVEPANTAIQEKLAWAKVSRVPLGATRGSGGFRQPSSVRGSPGYLLRCFGTSKGSWGLGPGYCIVDRTGAQVRPNQQVPSPFPVSWASGPMGPRLAAPWHPA</sequence>
<evidence type="ECO:0000256" key="7">
    <source>
        <dbReference type="ARBA" id="ARBA00011245"/>
    </source>
</evidence>
<keyword evidence="10" id="KW-0479">Metal-binding</keyword>
<evidence type="ECO:0000256" key="13">
    <source>
        <dbReference type="ARBA" id="ARBA00022946"/>
    </source>
</evidence>
<feature type="domain" description="Metallo-beta-lactamase" evidence="20">
    <location>
        <begin position="232"/>
        <end position="394"/>
    </location>
</feature>
<evidence type="ECO:0000256" key="11">
    <source>
        <dbReference type="ARBA" id="ARBA00022801"/>
    </source>
</evidence>
<keyword evidence="9" id="KW-0963">Cytoplasm</keyword>
<feature type="compositionally biased region" description="Low complexity" evidence="19">
    <location>
        <begin position="19"/>
        <end position="38"/>
    </location>
</feature>
<dbReference type="Proteomes" id="UP000694570">
    <property type="component" value="Unplaced"/>
</dbReference>
<dbReference type="FunFam" id="3.60.15.10:FF:000019">
    <property type="entry name" value="Hydroxyacylglutathione hydrolase, mitochondrial"/>
    <property type="match status" value="1"/>
</dbReference>